<dbReference type="GO" id="GO:0003677">
    <property type="term" value="F:DNA binding"/>
    <property type="evidence" value="ECO:0007669"/>
    <property type="project" value="UniProtKB-KW"/>
</dbReference>
<dbReference type="NCBIfam" id="TIGR02937">
    <property type="entry name" value="sigma70-ECF"/>
    <property type="match status" value="1"/>
</dbReference>
<dbReference type="AlphaFoldDB" id="A0A0L6JHD1"/>
<comment type="similarity">
    <text evidence="1">Belongs to the sigma-70 factor family. ECF subfamily.</text>
</comment>
<dbReference type="Gene3D" id="1.10.10.10">
    <property type="entry name" value="Winged helix-like DNA-binding domain superfamily/Winged helix DNA-binding domain"/>
    <property type="match status" value="1"/>
</dbReference>
<dbReference type="GO" id="GO:0016987">
    <property type="term" value="F:sigma factor activity"/>
    <property type="evidence" value="ECO:0007669"/>
    <property type="project" value="UniProtKB-KW"/>
</dbReference>
<dbReference type="RefSeq" id="WP_242853233.1">
    <property type="nucleotide sequence ID" value="NZ_KN050763.1"/>
</dbReference>
<keyword evidence="2" id="KW-0805">Transcription regulation</keyword>
<keyword evidence="3" id="KW-0731">Sigma factor</keyword>
<keyword evidence="9" id="KW-1185">Reference proteome</keyword>
<evidence type="ECO:0000256" key="3">
    <source>
        <dbReference type="ARBA" id="ARBA00023082"/>
    </source>
</evidence>
<dbReference type="InterPro" id="IPR007627">
    <property type="entry name" value="RNA_pol_sigma70_r2"/>
</dbReference>
<dbReference type="STRING" id="398512.Bccel_0498"/>
<organism evidence="8 9">
    <name type="scientific">Pseudobacteroides cellulosolvens ATCC 35603 = DSM 2933</name>
    <dbReference type="NCBI Taxonomy" id="398512"/>
    <lineage>
        <taxon>Bacteria</taxon>
        <taxon>Bacillati</taxon>
        <taxon>Bacillota</taxon>
        <taxon>Clostridia</taxon>
        <taxon>Eubacteriales</taxon>
        <taxon>Oscillospiraceae</taxon>
        <taxon>Pseudobacteroides</taxon>
    </lineage>
</organism>
<dbReference type="Proteomes" id="UP000036923">
    <property type="component" value="Unassembled WGS sequence"/>
</dbReference>
<dbReference type="InterPro" id="IPR039425">
    <property type="entry name" value="RNA_pol_sigma-70-like"/>
</dbReference>
<dbReference type="InterPro" id="IPR013249">
    <property type="entry name" value="RNA_pol_sigma70_r4_t2"/>
</dbReference>
<dbReference type="InterPro" id="IPR013325">
    <property type="entry name" value="RNA_pol_sigma_r2"/>
</dbReference>
<protein>
    <submittedName>
        <fullName evidence="8">RNA polymerase, sigma-24 subunit, RpoE, ECF subfamily</fullName>
    </submittedName>
</protein>
<dbReference type="SUPFAM" id="SSF88946">
    <property type="entry name" value="Sigma2 domain of RNA polymerase sigma factors"/>
    <property type="match status" value="1"/>
</dbReference>
<gene>
    <name evidence="8" type="ORF">Bccel_0498</name>
</gene>
<evidence type="ECO:0000256" key="1">
    <source>
        <dbReference type="ARBA" id="ARBA00010641"/>
    </source>
</evidence>
<dbReference type="Gene3D" id="1.10.1740.10">
    <property type="match status" value="1"/>
</dbReference>
<evidence type="ECO:0000313" key="9">
    <source>
        <dbReference type="Proteomes" id="UP000036923"/>
    </source>
</evidence>
<evidence type="ECO:0000259" key="6">
    <source>
        <dbReference type="Pfam" id="PF04542"/>
    </source>
</evidence>
<dbReference type="PANTHER" id="PTHR43133:SF8">
    <property type="entry name" value="RNA POLYMERASE SIGMA FACTOR HI_1459-RELATED"/>
    <property type="match status" value="1"/>
</dbReference>
<reference evidence="9" key="1">
    <citation type="submission" date="2015-07" db="EMBL/GenBank/DDBJ databases">
        <title>Near-Complete Genome Sequence of the Cellulolytic Bacterium Bacteroides (Pseudobacteroides) cellulosolvens ATCC 35603.</title>
        <authorList>
            <person name="Dassa B."/>
            <person name="Utturkar S.M."/>
            <person name="Klingeman D.M."/>
            <person name="Hurt R.A."/>
            <person name="Keller M."/>
            <person name="Xu J."/>
            <person name="Reddy Y.H.K."/>
            <person name="Borovok I."/>
            <person name="Grinberg I.R."/>
            <person name="Lamed R."/>
            <person name="Zhivin O."/>
            <person name="Bayer E.A."/>
            <person name="Brown S.D."/>
        </authorList>
    </citation>
    <scope>NUCLEOTIDE SEQUENCE [LARGE SCALE GENOMIC DNA]</scope>
    <source>
        <strain evidence="9">DSM 2933</strain>
    </source>
</reference>
<evidence type="ECO:0000313" key="8">
    <source>
        <dbReference type="EMBL" id="KNY25241.1"/>
    </source>
</evidence>
<proteinExistence type="inferred from homology"/>
<keyword evidence="4" id="KW-0238">DNA-binding</keyword>
<evidence type="ECO:0000256" key="2">
    <source>
        <dbReference type="ARBA" id="ARBA00023015"/>
    </source>
</evidence>
<dbReference type="eggNOG" id="COG1595">
    <property type="taxonomic scope" value="Bacteria"/>
</dbReference>
<dbReference type="InterPro" id="IPR013324">
    <property type="entry name" value="RNA_pol_sigma_r3/r4-like"/>
</dbReference>
<dbReference type="Pfam" id="PF04542">
    <property type="entry name" value="Sigma70_r2"/>
    <property type="match status" value="1"/>
</dbReference>
<accession>A0A0L6JHD1</accession>
<evidence type="ECO:0000256" key="5">
    <source>
        <dbReference type="ARBA" id="ARBA00023163"/>
    </source>
</evidence>
<dbReference type="EMBL" id="LGTC01000001">
    <property type="protein sequence ID" value="KNY25241.1"/>
    <property type="molecule type" value="Genomic_DNA"/>
</dbReference>
<evidence type="ECO:0000259" key="7">
    <source>
        <dbReference type="Pfam" id="PF08281"/>
    </source>
</evidence>
<dbReference type="GO" id="GO:0006352">
    <property type="term" value="P:DNA-templated transcription initiation"/>
    <property type="evidence" value="ECO:0007669"/>
    <property type="project" value="InterPro"/>
</dbReference>
<dbReference type="CDD" id="cd06171">
    <property type="entry name" value="Sigma70_r4"/>
    <property type="match status" value="1"/>
</dbReference>
<keyword evidence="5" id="KW-0804">Transcription</keyword>
<dbReference type="InterPro" id="IPR014284">
    <property type="entry name" value="RNA_pol_sigma-70_dom"/>
</dbReference>
<name>A0A0L6JHD1_9FIRM</name>
<dbReference type="PANTHER" id="PTHR43133">
    <property type="entry name" value="RNA POLYMERASE ECF-TYPE SIGMA FACTO"/>
    <property type="match status" value="1"/>
</dbReference>
<feature type="domain" description="RNA polymerase sigma factor 70 region 4 type 2" evidence="7">
    <location>
        <begin position="117"/>
        <end position="161"/>
    </location>
</feature>
<dbReference type="SUPFAM" id="SSF88659">
    <property type="entry name" value="Sigma3 and sigma4 domains of RNA polymerase sigma factors"/>
    <property type="match status" value="1"/>
</dbReference>
<comment type="caution">
    <text evidence="8">The sequence shown here is derived from an EMBL/GenBank/DDBJ whole genome shotgun (WGS) entry which is preliminary data.</text>
</comment>
<dbReference type="InterPro" id="IPR036388">
    <property type="entry name" value="WH-like_DNA-bd_sf"/>
</dbReference>
<evidence type="ECO:0000256" key="4">
    <source>
        <dbReference type="ARBA" id="ARBA00023125"/>
    </source>
</evidence>
<dbReference type="Pfam" id="PF08281">
    <property type="entry name" value="Sigma70_r4_2"/>
    <property type="match status" value="1"/>
</dbReference>
<feature type="domain" description="RNA polymerase sigma-70 region 2" evidence="6">
    <location>
        <begin position="20"/>
        <end position="83"/>
    </location>
</feature>
<sequence length="176" mass="20382">MSMEGQINRFKNVSDDFRLIYEKYYRVILRHTAYITGSIQTAEDLTQEAFIKLYNAPPQHSNIIAWLSMVANNLAYNHIRNENSRRSKEPVIYEGESDKVISIEDAAIMNYDIRQTKKILDSMPERDRICLLMKFSGYKYDEIAEVIKVEKSSVGTILARAQAKFKEKYVKGGTLI</sequence>